<dbReference type="RefSeq" id="WP_138122182.1">
    <property type="nucleotide sequence ID" value="NZ_SWLG01000001.1"/>
</dbReference>
<dbReference type="OrthoDB" id="48047at2"/>
<keyword evidence="4" id="KW-1185">Reference proteome</keyword>
<protein>
    <recommendedName>
        <fullName evidence="2">SHOCT domain-containing protein</fullName>
    </recommendedName>
</protein>
<organism evidence="3 4">
    <name type="scientific">Exobacillus caeni</name>
    <dbReference type="NCBI Taxonomy" id="2574798"/>
    <lineage>
        <taxon>Bacteria</taxon>
        <taxon>Bacillati</taxon>
        <taxon>Bacillota</taxon>
        <taxon>Bacilli</taxon>
        <taxon>Bacillales</taxon>
        <taxon>Guptibacillaceae</taxon>
        <taxon>Exobacillus</taxon>
    </lineage>
</organism>
<keyword evidence="1" id="KW-0812">Transmembrane</keyword>
<keyword evidence="1" id="KW-0472">Membrane</keyword>
<dbReference type="Pfam" id="PF09851">
    <property type="entry name" value="SHOCT"/>
    <property type="match status" value="1"/>
</dbReference>
<sequence>MMNGGNMMGGGFGMFGWFIPVIIIAIILFLVVYFVRNIQNKNQSSTSSNARAILEERYVKGEISEEEYHRKLNNLQK</sequence>
<dbReference type="EMBL" id="SWLG01000001">
    <property type="protein sequence ID" value="TLS38892.1"/>
    <property type="molecule type" value="Genomic_DNA"/>
</dbReference>
<evidence type="ECO:0000256" key="1">
    <source>
        <dbReference type="SAM" id="Phobius"/>
    </source>
</evidence>
<proteinExistence type="predicted"/>
<accession>A0A5R9F578</accession>
<reference evidence="3 4" key="1">
    <citation type="submission" date="2019-04" db="EMBL/GenBank/DDBJ databases">
        <title>Bacillus caeni sp. nov., a bacterium isolated from mangrove sediment.</title>
        <authorList>
            <person name="Huang H."/>
            <person name="Mo K."/>
            <person name="Hu Y."/>
        </authorList>
    </citation>
    <scope>NUCLEOTIDE SEQUENCE [LARGE SCALE GENOMIC DNA]</scope>
    <source>
        <strain evidence="3 4">HB172195</strain>
    </source>
</reference>
<evidence type="ECO:0000313" key="3">
    <source>
        <dbReference type="EMBL" id="TLS38892.1"/>
    </source>
</evidence>
<keyword evidence="1" id="KW-1133">Transmembrane helix</keyword>
<comment type="caution">
    <text evidence="3">The sequence shown here is derived from an EMBL/GenBank/DDBJ whole genome shotgun (WGS) entry which is preliminary data.</text>
</comment>
<dbReference type="InterPro" id="IPR018649">
    <property type="entry name" value="SHOCT"/>
</dbReference>
<dbReference type="Proteomes" id="UP000308230">
    <property type="component" value="Unassembled WGS sequence"/>
</dbReference>
<dbReference type="AlphaFoldDB" id="A0A5R9F578"/>
<feature type="transmembrane region" description="Helical" evidence="1">
    <location>
        <begin position="12"/>
        <end position="35"/>
    </location>
</feature>
<gene>
    <name evidence="3" type="ORF">FCL54_00850</name>
</gene>
<evidence type="ECO:0000313" key="4">
    <source>
        <dbReference type="Proteomes" id="UP000308230"/>
    </source>
</evidence>
<feature type="domain" description="SHOCT" evidence="2">
    <location>
        <begin position="52"/>
        <end position="72"/>
    </location>
</feature>
<evidence type="ECO:0000259" key="2">
    <source>
        <dbReference type="Pfam" id="PF09851"/>
    </source>
</evidence>
<name>A0A5R9F578_9BACL</name>